<keyword evidence="3" id="KW-1185">Reference proteome</keyword>
<accession>E3IWS5</accession>
<dbReference type="eggNOG" id="COG1545">
    <property type="taxonomic scope" value="Bacteria"/>
</dbReference>
<sequence>MTGATTAADVDEVRQRARRHARALLAGDRGAVLADLLPDRWQQILGSLDLPAPLVQAEVTEVRAGAGAFVETRLRCVGVGADAREVRLRWVAYEGSWRVREARNVPSRLPEPVFLAEEYPRVEAEHWEAMNRGELRVQRCVACRTWIWGPRHLCPSCRGFELAFQPVAAEGVVYSWTRTVQSFEATMVGRVPFVVALVTLPHAGDVRVAAVLEPTPGEADPAIGQAVDGVFVPFGDHDRKILRWRLRERTNEARTAGDSGAH</sequence>
<reference evidence="2 3" key="1">
    <citation type="submission" date="2010-10" db="EMBL/GenBank/DDBJ databases">
        <title>Complete sequence of Frankia sp. EuI1c.</title>
        <authorList>
            <consortium name="US DOE Joint Genome Institute"/>
            <person name="Lucas S."/>
            <person name="Copeland A."/>
            <person name="Lapidus A."/>
            <person name="Cheng J.-F."/>
            <person name="Bruce D."/>
            <person name="Goodwin L."/>
            <person name="Pitluck S."/>
            <person name="Chertkov O."/>
            <person name="Detter J.C."/>
            <person name="Han C."/>
            <person name="Tapia R."/>
            <person name="Land M."/>
            <person name="Hauser L."/>
            <person name="Jeffries C."/>
            <person name="Kyrpides N."/>
            <person name="Ivanova N."/>
            <person name="Mikhailova N."/>
            <person name="Beauchemin N."/>
            <person name="Sen A."/>
            <person name="Sur S.A."/>
            <person name="Gtari M."/>
            <person name="Wall L."/>
            <person name="Tisa L."/>
            <person name="Woyke T."/>
        </authorList>
    </citation>
    <scope>NUCLEOTIDE SEQUENCE [LARGE SCALE GENOMIC DNA]</scope>
    <source>
        <strain evidence="3">DSM 45817 / CECT 9037 / EuI1c</strain>
    </source>
</reference>
<name>E3IWS5_PSEI1</name>
<dbReference type="EMBL" id="CP002299">
    <property type="protein sequence ID" value="ADP81405.1"/>
    <property type="molecule type" value="Genomic_DNA"/>
</dbReference>
<dbReference type="InParanoid" id="E3IWS5"/>
<gene>
    <name evidence="2" type="ordered locus">FraEuI1c_3396</name>
</gene>
<proteinExistence type="predicted"/>
<dbReference type="InterPro" id="IPR052513">
    <property type="entry name" value="Thioester_dehydratase-like"/>
</dbReference>
<feature type="domain" description="ChsH2 rubredoxin-like zinc ribbon" evidence="1">
    <location>
        <begin position="127"/>
        <end position="162"/>
    </location>
</feature>
<evidence type="ECO:0000313" key="3">
    <source>
        <dbReference type="Proteomes" id="UP000002484"/>
    </source>
</evidence>
<evidence type="ECO:0000259" key="1">
    <source>
        <dbReference type="Pfam" id="PF12172"/>
    </source>
</evidence>
<dbReference type="Proteomes" id="UP000002484">
    <property type="component" value="Chromosome"/>
</dbReference>
<dbReference type="Pfam" id="PF12172">
    <property type="entry name" value="zf-ChsH2"/>
    <property type="match status" value="1"/>
</dbReference>
<dbReference type="AlphaFoldDB" id="E3IWS5"/>
<dbReference type="KEGG" id="fri:FraEuI1c_3396"/>
<dbReference type="PANTHER" id="PTHR34075">
    <property type="entry name" value="BLR3430 PROTEIN"/>
    <property type="match status" value="1"/>
</dbReference>
<dbReference type="HOGENOM" id="CLU_1080283_0_0_11"/>
<dbReference type="PANTHER" id="PTHR34075:SF5">
    <property type="entry name" value="BLR3430 PROTEIN"/>
    <property type="match status" value="1"/>
</dbReference>
<dbReference type="OrthoDB" id="7470921at2"/>
<dbReference type="InterPro" id="IPR012340">
    <property type="entry name" value="NA-bd_OB-fold"/>
</dbReference>
<evidence type="ECO:0000313" key="2">
    <source>
        <dbReference type="EMBL" id="ADP81405.1"/>
    </source>
</evidence>
<dbReference type="RefSeq" id="WP_013424523.1">
    <property type="nucleotide sequence ID" value="NC_014666.1"/>
</dbReference>
<dbReference type="InterPro" id="IPR022002">
    <property type="entry name" value="ChsH2_Znr"/>
</dbReference>
<protein>
    <recommendedName>
        <fullName evidence="1">ChsH2 rubredoxin-like zinc ribbon domain-containing protein</fullName>
    </recommendedName>
</protein>
<dbReference type="STRING" id="298654.FraEuI1c_3396"/>
<organism evidence="2 3">
    <name type="scientific">Pseudofrankia inefficax (strain DSM 45817 / CECT 9037 / DDB 130130 / EuI1c)</name>
    <name type="common">Frankia inefficax</name>
    <dbReference type="NCBI Taxonomy" id="298654"/>
    <lineage>
        <taxon>Bacteria</taxon>
        <taxon>Bacillati</taxon>
        <taxon>Actinomycetota</taxon>
        <taxon>Actinomycetes</taxon>
        <taxon>Frankiales</taxon>
        <taxon>Frankiaceae</taxon>
        <taxon>Pseudofrankia</taxon>
    </lineage>
</organism>
<dbReference type="SUPFAM" id="SSF50249">
    <property type="entry name" value="Nucleic acid-binding proteins"/>
    <property type="match status" value="1"/>
</dbReference>